<evidence type="ECO:0000256" key="5">
    <source>
        <dbReference type="ARBA" id="ARBA00022692"/>
    </source>
</evidence>
<feature type="transmembrane region" description="Helical" evidence="8">
    <location>
        <begin position="36"/>
        <end position="58"/>
    </location>
</feature>
<feature type="transmembrane region" description="Helical" evidence="8">
    <location>
        <begin position="126"/>
        <end position="147"/>
    </location>
</feature>
<keyword evidence="7 8" id="KW-0472">Membrane</keyword>
<feature type="transmembrane region" description="Helical" evidence="8">
    <location>
        <begin position="283"/>
        <end position="303"/>
    </location>
</feature>
<feature type="transmembrane region" description="Helical" evidence="8">
    <location>
        <begin position="254"/>
        <end position="274"/>
    </location>
</feature>
<evidence type="ECO:0000313" key="10">
    <source>
        <dbReference type="Proteomes" id="UP000315343"/>
    </source>
</evidence>
<dbReference type="Proteomes" id="UP000315343">
    <property type="component" value="Unassembled WGS sequence"/>
</dbReference>
<dbReference type="Gene3D" id="1.20.1530.20">
    <property type="match status" value="1"/>
</dbReference>
<evidence type="ECO:0000313" key="9">
    <source>
        <dbReference type="EMBL" id="TWH78475.1"/>
    </source>
</evidence>
<comment type="similarity">
    <text evidence="2">Belongs to the auxin efflux carrier (TC 2.A.69) family.</text>
</comment>
<keyword evidence="6 8" id="KW-1133">Transmembrane helix</keyword>
<organism evidence="9 10">
    <name type="scientific">Sedimentibacter saalensis</name>
    <dbReference type="NCBI Taxonomy" id="130788"/>
    <lineage>
        <taxon>Bacteria</taxon>
        <taxon>Bacillati</taxon>
        <taxon>Bacillota</taxon>
        <taxon>Tissierellia</taxon>
        <taxon>Sedimentibacter</taxon>
    </lineage>
</organism>
<keyword evidence="10" id="KW-1185">Reference proteome</keyword>
<dbReference type="GO" id="GO:0055085">
    <property type="term" value="P:transmembrane transport"/>
    <property type="evidence" value="ECO:0007669"/>
    <property type="project" value="InterPro"/>
</dbReference>
<dbReference type="RefSeq" id="WP_145085273.1">
    <property type="nucleotide sequence ID" value="NZ_JBCFAR010000008.1"/>
</dbReference>
<keyword evidence="4" id="KW-1003">Cell membrane</keyword>
<dbReference type="GO" id="GO:0005886">
    <property type="term" value="C:plasma membrane"/>
    <property type="evidence" value="ECO:0007669"/>
    <property type="project" value="UniProtKB-SubCell"/>
</dbReference>
<accession>A0A562J6C7</accession>
<dbReference type="Pfam" id="PF03547">
    <property type="entry name" value="Mem_trans"/>
    <property type="match status" value="1"/>
</dbReference>
<evidence type="ECO:0000256" key="7">
    <source>
        <dbReference type="ARBA" id="ARBA00023136"/>
    </source>
</evidence>
<keyword evidence="3" id="KW-0813">Transport</keyword>
<evidence type="ECO:0000256" key="4">
    <source>
        <dbReference type="ARBA" id="ARBA00022475"/>
    </source>
</evidence>
<evidence type="ECO:0008006" key="11">
    <source>
        <dbReference type="Google" id="ProtNLM"/>
    </source>
</evidence>
<feature type="transmembrane region" description="Helical" evidence="8">
    <location>
        <begin position="6"/>
        <end position="24"/>
    </location>
</feature>
<dbReference type="PANTHER" id="PTHR36838:SF1">
    <property type="entry name" value="SLR1864 PROTEIN"/>
    <property type="match status" value="1"/>
</dbReference>
<dbReference type="InterPro" id="IPR004776">
    <property type="entry name" value="Mem_transp_PIN-like"/>
</dbReference>
<evidence type="ECO:0000256" key="2">
    <source>
        <dbReference type="ARBA" id="ARBA00010145"/>
    </source>
</evidence>
<evidence type="ECO:0000256" key="3">
    <source>
        <dbReference type="ARBA" id="ARBA00022448"/>
    </source>
</evidence>
<dbReference type="AlphaFoldDB" id="A0A562J6C7"/>
<comment type="caution">
    <text evidence="9">The sequence shown here is derived from an EMBL/GenBank/DDBJ whole genome shotgun (WGS) entry which is preliminary data.</text>
</comment>
<reference evidence="9 10" key="1">
    <citation type="submission" date="2019-07" db="EMBL/GenBank/DDBJ databases">
        <title>Genomic Encyclopedia of Type Strains, Phase I: the one thousand microbial genomes (KMG-I) project.</title>
        <authorList>
            <person name="Kyrpides N."/>
        </authorList>
    </citation>
    <scope>NUCLEOTIDE SEQUENCE [LARGE SCALE GENOMIC DNA]</scope>
    <source>
        <strain evidence="9 10">DSM 13558</strain>
    </source>
</reference>
<dbReference type="PANTHER" id="PTHR36838">
    <property type="entry name" value="AUXIN EFFLUX CARRIER FAMILY PROTEIN"/>
    <property type="match status" value="1"/>
</dbReference>
<evidence type="ECO:0000256" key="6">
    <source>
        <dbReference type="ARBA" id="ARBA00022989"/>
    </source>
</evidence>
<feature type="transmembrane region" description="Helical" evidence="8">
    <location>
        <begin position="70"/>
        <end position="89"/>
    </location>
</feature>
<feature type="transmembrane region" description="Helical" evidence="8">
    <location>
        <begin position="159"/>
        <end position="183"/>
    </location>
</feature>
<proteinExistence type="inferred from homology"/>
<name>A0A562J6C7_9FIRM</name>
<sequence>MEVSAIAESVFSLFIIILVGVYGSKKKIITPEINKGLTDILIKIALPFMIVSSFIFTYDDTIRTNVLKTFYLSLTAYALMAVFSWLALFPVKNDKKIILHFANVFVNTGYVGFPVLYSIYGAEGVIYGSIFNMFFVVFVWTYGLLLFKGSLNKNEIKKEMLSVILNPSILAVFIGIFMMISGIRLPAPIFSSIKSIGNITGPLSMFIIGNILSNVKIKNHFRDWTIYYGITLKLVAIPLTIYLFSLLLNDYSKAVNSVIVMTAMPASAMTSILAESFDKEKEFAAIIVSATTLLSLITVPALIQFTTYFAP</sequence>
<dbReference type="EMBL" id="VLKH01000009">
    <property type="protein sequence ID" value="TWH78475.1"/>
    <property type="molecule type" value="Genomic_DNA"/>
</dbReference>
<comment type="subcellular location">
    <subcellularLocation>
        <location evidence="1">Cell membrane</location>
        <topology evidence="1">Multi-pass membrane protein</topology>
    </subcellularLocation>
</comment>
<evidence type="ECO:0000256" key="1">
    <source>
        <dbReference type="ARBA" id="ARBA00004651"/>
    </source>
</evidence>
<evidence type="ECO:0000256" key="8">
    <source>
        <dbReference type="SAM" id="Phobius"/>
    </source>
</evidence>
<feature type="transmembrane region" description="Helical" evidence="8">
    <location>
        <begin position="101"/>
        <end position="120"/>
    </location>
</feature>
<keyword evidence="5 8" id="KW-0812">Transmembrane</keyword>
<feature type="transmembrane region" description="Helical" evidence="8">
    <location>
        <begin position="225"/>
        <end position="248"/>
    </location>
</feature>
<dbReference type="InterPro" id="IPR038770">
    <property type="entry name" value="Na+/solute_symporter_sf"/>
</dbReference>
<dbReference type="OrthoDB" id="9794315at2"/>
<protein>
    <recommendedName>
        <fullName evidence="11">Permease</fullName>
    </recommendedName>
</protein>
<gene>
    <name evidence="9" type="ORF">LY60_02935</name>
</gene>
<feature type="transmembrane region" description="Helical" evidence="8">
    <location>
        <begin position="195"/>
        <end position="213"/>
    </location>
</feature>